<accession>A0A914UKE8</accession>
<evidence type="ECO:0000313" key="6">
    <source>
        <dbReference type="WBParaSite" id="PSAMB.scaffold10685size3904.g33511.t1"/>
    </source>
</evidence>
<protein>
    <submittedName>
        <fullName evidence="6">Neurotransmitter-gated ion-channel ligand-binding domain-containing protein</fullName>
    </submittedName>
</protein>
<evidence type="ECO:0000259" key="4">
    <source>
        <dbReference type="Pfam" id="PF02931"/>
    </source>
</evidence>
<dbReference type="InterPro" id="IPR018000">
    <property type="entry name" value="Neurotransmitter_ion_chnl_CS"/>
</dbReference>
<name>A0A914UKE8_9BILA</name>
<feature type="domain" description="Neurotransmitter-gated ion-channel ligand-binding" evidence="4">
    <location>
        <begin position="95"/>
        <end position="251"/>
    </location>
</feature>
<organism evidence="5 6">
    <name type="scientific">Plectus sambesii</name>
    <dbReference type="NCBI Taxonomy" id="2011161"/>
    <lineage>
        <taxon>Eukaryota</taxon>
        <taxon>Metazoa</taxon>
        <taxon>Ecdysozoa</taxon>
        <taxon>Nematoda</taxon>
        <taxon>Chromadorea</taxon>
        <taxon>Plectida</taxon>
        <taxon>Plectina</taxon>
        <taxon>Plectoidea</taxon>
        <taxon>Plectidae</taxon>
        <taxon>Plectus</taxon>
    </lineage>
</organism>
<dbReference type="GO" id="GO:0016020">
    <property type="term" value="C:membrane"/>
    <property type="evidence" value="ECO:0007669"/>
    <property type="project" value="UniProtKB-SubCell"/>
</dbReference>
<dbReference type="GO" id="GO:0005230">
    <property type="term" value="F:extracellular ligand-gated monoatomic ion channel activity"/>
    <property type="evidence" value="ECO:0007669"/>
    <property type="project" value="InterPro"/>
</dbReference>
<dbReference type="PROSITE" id="PS00236">
    <property type="entry name" value="NEUROTR_ION_CHANNEL"/>
    <property type="match status" value="1"/>
</dbReference>
<dbReference type="Gene3D" id="2.70.170.10">
    <property type="entry name" value="Neurotransmitter-gated ion-channel ligand-binding domain"/>
    <property type="match status" value="1"/>
</dbReference>
<feature type="signal peptide" evidence="3">
    <location>
        <begin position="1"/>
        <end position="20"/>
    </location>
</feature>
<keyword evidence="5" id="KW-1185">Reference proteome</keyword>
<sequence>MRTDECLLILCFFVVRNINATLVRWACNNVQQSGQAYSPLHTVYALFAAAVWRGFYSSQASVCLSAYGFANYRSFVAVSVLCHVAVGWQAAPYTKLEESLLKSYDKKHRPVKDDSTTMQVQVYMVVTHVEQVNEQEQTMKMHGMVWVSWTDEYLTWTPADWNSTRKISIDSWKIWQPALALYNNAKGNGWNLYMYGLPATLSNDGKVWAMGTFSFLVTCLFDFSNYPYDEQECPVVIADWVYDLSRVNLSDPMGNNPWNKPSVRLNYDPMSTTQKKHVAASLIGFIGFRRG</sequence>
<keyword evidence="3" id="KW-0732">Signal</keyword>
<keyword evidence="2" id="KW-0472">Membrane</keyword>
<dbReference type="Proteomes" id="UP000887566">
    <property type="component" value="Unplaced"/>
</dbReference>
<evidence type="ECO:0000256" key="2">
    <source>
        <dbReference type="ARBA" id="ARBA00023136"/>
    </source>
</evidence>
<dbReference type="WBParaSite" id="PSAMB.scaffold10685size3904.g33511.t1">
    <property type="protein sequence ID" value="PSAMB.scaffold10685size3904.g33511.t1"/>
    <property type="gene ID" value="PSAMB.scaffold10685size3904.g33511"/>
</dbReference>
<dbReference type="InterPro" id="IPR006202">
    <property type="entry name" value="Neur_chan_lig-bd"/>
</dbReference>
<dbReference type="GO" id="GO:0004888">
    <property type="term" value="F:transmembrane signaling receptor activity"/>
    <property type="evidence" value="ECO:0007669"/>
    <property type="project" value="InterPro"/>
</dbReference>
<evidence type="ECO:0000256" key="1">
    <source>
        <dbReference type="ARBA" id="ARBA00004141"/>
    </source>
</evidence>
<dbReference type="PANTHER" id="PTHR18945">
    <property type="entry name" value="NEUROTRANSMITTER GATED ION CHANNEL"/>
    <property type="match status" value="1"/>
</dbReference>
<evidence type="ECO:0000256" key="3">
    <source>
        <dbReference type="SAM" id="SignalP"/>
    </source>
</evidence>
<dbReference type="CDD" id="cd18989">
    <property type="entry name" value="LGIC_ECD_cation"/>
    <property type="match status" value="1"/>
</dbReference>
<dbReference type="Pfam" id="PF02931">
    <property type="entry name" value="Neur_chan_LBD"/>
    <property type="match status" value="1"/>
</dbReference>
<dbReference type="InterPro" id="IPR036734">
    <property type="entry name" value="Neur_chan_lig-bd_sf"/>
</dbReference>
<evidence type="ECO:0000313" key="5">
    <source>
        <dbReference type="Proteomes" id="UP000887566"/>
    </source>
</evidence>
<reference evidence="6" key="1">
    <citation type="submission" date="2022-11" db="UniProtKB">
        <authorList>
            <consortium name="WormBaseParasite"/>
        </authorList>
    </citation>
    <scope>IDENTIFICATION</scope>
</reference>
<comment type="subcellular location">
    <subcellularLocation>
        <location evidence="1">Membrane</location>
        <topology evidence="1">Multi-pass membrane protein</topology>
    </subcellularLocation>
</comment>
<proteinExistence type="predicted"/>
<dbReference type="AlphaFoldDB" id="A0A914UKE8"/>
<dbReference type="SUPFAM" id="SSF63712">
    <property type="entry name" value="Nicotinic receptor ligand binding domain-like"/>
    <property type="match status" value="1"/>
</dbReference>
<dbReference type="InterPro" id="IPR006201">
    <property type="entry name" value="Neur_channel"/>
</dbReference>
<feature type="chain" id="PRO_5036836791" evidence="3">
    <location>
        <begin position="21"/>
        <end position="291"/>
    </location>
</feature>